<protein>
    <recommendedName>
        <fullName evidence="4">DUF599 domain-containing protein</fullName>
    </recommendedName>
</protein>
<feature type="transmembrane region" description="Helical" evidence="1">
    <location>
        <begin position="187"/>
        <end position="215"/>
    </location>
</feature>
<evidence type="ECO:0000313" key="3">
    <source>
        <dbReference type="Proteomes" id="UP000196878"/>
    </source>
</evidence>
<feature type="transmembrane region" description="Helical" evidence="1">
    <location>
        <begin position="116"/>
        <end position="134"/>
    </location>
</feature>
<feature type="transmembrane region" description="Helical" evidence="1">
    <location>
        <begin position="12"/>
        <end position="32"/>
    </location>
</feature>
<dbReference type="OrthoDB" id="9806874at2"/>
<evidence type="ECO:0008006" key="4">
    <source>
        <dbReference type="Google" id="ProtNLM"/>
    </source>
</evidence>
<keyword evidence="1" id="KW-1133">Transmembrane helix</keyword>
<dbReference type="Pfam" id="PF04654">
    <property type="entry name" value="DUF599"/>
    <property type="match status" value="1"/>
</dbReference>
<dbReference type="PANTHER" id="PTHR31168:SF30">
    <property type="entry name" value="DUF599 DOMAIN-CONTAINING PROTEIN"/>
    <property type="match status" value="1"/>
</dbReference>
<comment type="caution">
    <text evidence="2">The sequence shown here is derived from an EMBL/GenBank/DDBJ whole genome shotgun (WGS) entry which is preliminary data.</text>
</comment>
<proteinExistence type="predicted"/>
<dbReference type="RefSeq" id="WP_088216182.1">
    <property type="nucleotide sequence ID" value="NZ_NIPW01000028.1"/>
</dbReference>
<accession>A0A212A8R7</accession>
<sequence length="236" mass="26269">MQHIFTFSPFTFADAIAVGLLLLVWLVSGYLIERTDAPRLSVATLMEHYRREWMRQFVTRTPRLFDANVMASLRQGTSFLASACMIAIGGGLALIGNRERVGNVAEDLTLGELTPVVWEVKMLLVLLFVTNAFLKFLWAHRLFGYCTILMGAVPNDPDDPKATVIADQAAEINIRAARGFNRGLRSIYFALAALGWLGGPLALMVSTIITLAVIWRREYGSYSREVLLAGIQTMRI</sequence>
<keyword evidence="1" id="KW-0812">Transmembrane</keyword>
<dbReference type="EMBL" id="NIPW01000028">
    <property type="protein sequence ID" value="OWJ76320.1"/>
    <property type="molecule type" value="Genomic_DNA"/>
</dbReference>
<dbReference type="Proteomes" id="UP000196878">
    <property type="component" value="Unassembled WGS sequence"/>
</dbReference>
<dbReference type="AlphaFoldDB" id="A0A212A8R7"/>
<keyword evidence="1" id="KW-0472">Membrane</keyword>
<gene>
    <name evidence="2" type="ORF">CDV49_14775</name>
</gene>
<evidence type="ECO:0000313" key="2">
    <source>
        <dbReference type="EMBL" id="OWJ76320.1"/>
    </source>
</evidence>
<name>A0A212A8R7_9RHOB</name>
<dbReference type="InterPro" id="IPR006747">
    <property type="entry name" value="DUF599"/>
</dbReference>
<evidence type="ECO:0000256" key="1">
    <source>
        <dbReference type="SAM" id="Phobius"/>
    </source>
</evidence>
<dbReference type="PANTHER" id="PTHR31168">
    <property type="entry name" value="OS02G0292800 PROTEIN"/>
    <property type="match status" value="1"/>
</dbReference>
<organism evidence="2 3">
    <name type="scientific">Haematobacter genomosp. 1</name>
    <dbReference type="NCBI Taxonomy" id="366618"/>
    <lineage>
        <taxon>Bacteria</taxon>
        <taxon>Pseudomonadati</taxon>
        <taxon>Pseudomonadota</taxon>
        <taxon>Alphaproteobacteria</taxon>
        <taxon>Rhodobacterales</taxon>
        <taxon>Paracoccaceae</taxon>
        <taxon>Haematobacter</taxon>
    </lineage>
</organism>
<reference evidence="2 3" key="1">
    <citation type="submission" date="2016-12" db="EMBL/GenBank/DDBJ databases">
        <title>Comparison of Traditional DNA-DNA Hybridization with In Silico Genomic Analysis.</title>
        <authorList>
            <person name="Nicholson A.C."/>
            <person name="Humrighouse B.W."/>
            <person name="Graziano J."/>
            <person name="Lasker B."/>
            <person name="Whitney A.M."/>
            <person name="Mcquiston J.R."/>
        </authorList>
    </citation>
    <scope>NUCLEOTIDE SEQUENCE [LARGE SCALE GENOMIC DNA]</scope>
    <source>
        <strain evidence="2 3">H2240</strain>
    </source>
</reference>
<feature type="transmembrane region" description="Helical" evidence="1">
    <location>
        <begin position="79"/>
        <end position="96"/>
    </location>
</feature>
<keyword evidence="3" id="KW-1185">Reference proteome</keyword>